<name>A0ABN7W7T1_GIGMA</name>
<organism evidence="1 2">
    <name type="scientific">Gigaspora margarita</name>
    <dbReference type="NCBI Taxonomy" id="4874"/>
    <lineage>
        <taxon>Eukaryota</taxon>
        <taxon>Fungi</taxon>
        <taxon>Fungi incertae sedis</taxon>
        <taxon>Mucoromycota</taxon>
        <taxon>Glomeromycotina</taxon>
        <taxon>Glomeromycetes</taxon>
        <taxon>Diversisporales</taxon>
        <taxon>Gigasporaceae</taxon>
        <taxon>Gigaspora</taxon>
    </lineage>
</organism>
<proteinExistence type="predicted"/>
<keyword evidence="2" id="KW-1185">Reference proteome</keyword>
<sequence length="68" mass="7460">MNQAIGQRFQNINGPHNVVQLQLSLTNSVQSQNTGTINSVQQYKDLVEGTKIPPQNTQDALLSGFSFT</sequence>
<comment type="caution">
    <text evidence="1">The sequence shown here is derived from an EMBL/GenBank/DDBJ whole genome shotgun (WGS) entry which is preliminary data.</text>
</comment>
<protein>
    <submittedName>
        <fullName evidence="1">36167_t:CDS:1</fullName>
    </submittedName>
</protein>
<accession>A0ABN7W7T1</accession>
<reference evidence="1 2" key="1">
    <citation type="submission" date="2021-06" db="EMBL/GenBank/DDBJ databases">
        <authorList>
            <person name="Kallberg Y."/>
            <person name="Tangrot J."/>
            <person name="Rosling A."/>
        </authorList>
    </citation>
    <scope>NUCLEOTIDE SEQUENCE [LARGE SCALE GENOMIC DNA]</scope>
    <source>
        <strain evidence="1 2">120-4 pot B 10/14</strain>
    </source>
</reference>
<dbReference type="EMBL" id="CAJVQB010033657">
    <property type="protein sequence ID" value="CAG8820087.1"/>
    <property type="molecule type" value="Genomic_DNA"/>
</dbReference>
<evidence type="ECO:0000313" key="1">
    <source>
        <dbReference type="EMBL" id="CAG8820087.1"/>
    </source>
</evidence>
<evidence type="ECO:0000313" key="2">
    <source>
        <dbReference type="Proteomes" id="UP000789901"/>
    </source>
</evidence>
<gene>
    <name evidence="1" type="ORF">GMARGA_LOCUS27481</name>
</gene>
<dbReference type="Proteomes" id="UP000789901">
    <property type="component" value="Unassembled WGS sequence"/>
</dbReference>